<name>A0ABS6LQF6_9GAMM</name>
<gene>
    <name evidence="3" type="ORF">J1778_03030</name>
</gene>
<proteinExistence type="predicted"/>
<dbReference type="EMBL" id="JAFMOW010000050">
    <property type="protein sequence ID" value="MBU9854262.1"/>
    <property type="molecule type" value="Genomic_DNA"/>
</dbReference>
<reference evidence="3 4" key="1">
    <citation type="submission" date="2021-03" db="EMBL/GenBank/DDBJ databases">
        <title>Five novel Rahnella species.</title>
        <authorList>
            <person name="Brady C."/>
            <person name="Asselin J."/>
            <person name="Beer S."/>
            <person name="Bruberg M.B."/>
            <person name="Crampton B."/>
            <person name="Venter S."/>
            <person name="Arnold D."/>
            <person name="Denman S."/>
        </authorList>
    </citation>
    <scope>NUCLEOTIDE SEQUENCE [LARGE SCALE GENOMIC DNA]</scope>
    <source>
        <strain evidence="3 4">H11b</strain>
    </source>
</reference>
<dbReference type="RefSeq" id="WP_217171938.1">
    <property type="nucleotide sequence ID" value="NZ_JAFMOW010000050.1"/>
</dbReference>
<dbReference type="Pfam" id="PF13439">
    <property type="entry name" value="Glyco_transf_4"/>
    <property type="match status" value="1"/>
</dbReference>
<dbReference type="InterPro" id="IPR050194">
    <property type="entry name" value="Glycosyltransferase_grp1"/>
</dbReference>
<feature type="domain" description="Glycosyl transferase family 1" evidence="1">
    <location>
        <begin position="181"/>
        <end position="333"/>
    </location>
</feature>
<dbReference type="InterPro" id="IPR028098">
    <property type="entry name" value="Glyco_trans_4-like_N"/>
</dbReference>
<dbReference type="CDD" id="cd03801">
    <property type="entry name" value="GT4_PimA-like"/>
    <property type="match status" value="1"/>
</dbReference>
<evidence type="ECO:0000259" key="1">
    <source>
        <dbReference type="Pfam" id="PF00534"/>
    </source>
</evidence>
<feature type="domain" description="Glycosyltransferase subfamily 4-like N-terminal" evidence="2">
    <location>
        <begin position="56"/>
        <end position="172"/>
    </location>
</feature>
<evidence type="ECO:0000259" key="2">
    <source>
        <dbReference type="Pfam" id="PF13439"/>
    </source>
</evidence>
<sequence length="368" mass="42235">MKKEKILYVDTCHDVAGGQRSLIALLEKINGKVDFNILIDKKNIKYKTELLKSGISERHINYIDSKPFNSRVIGGVNLMLRTLERSNYYSIVHCNTFYDGLFAMPSFRIRGRKTVFRARCGIDLSNHGFVDNVIYRLSTVILANSEYVKSTFKRVSDSLFKIRVIYNPLDLKFLNRTSGESVQDNEKYVIAVIGAITEVKNQMEVLQALYLLNDTSVKLRFIGEPRSTEKDKEYCKQLQKFTQEHNLHEQVEFTGFVSDVRESLHDVNLVCVPSDREPLGRVIFETQLYEIPVLASNSGGNTELVENNITGYLYELGNVEQLAEKLKLVKADHSLITSNAKDFIIKRFSPERTYLAELSLYTEIMKLE</sequence>
<protein>
    <submittedName>
        <fullName evidence="3">Glycosyltransferase family 4 protein</fullName>
    </submittedName>
</protein>
<dbReference type="PANTHER" id="PTHR45947">
    <property type="entry name" value="SULFOQUINOVOSYL TRANSFERASE SQD2"/>
    <property type="match status" value="1"/>
</dbReference>
<dbReference type="PANTHER" id="PTHR45947:SF3">
    <property type="entry name" value="SULFOQUINOVOSYL TRANSFERASE SQD2"/>
    <property type="match status" value="1"/>
</dbReference>
<keyword evidence="4" id="KW-1185">Reference proteome</keyword>
<dbReference type="InterPro" id="IPR001296">
    <property type="entry name" value="Glyco_trans_1"/>
</dbReference>
<dbReference type="Pfam" id="PF00534">
    <property type="entry name" value="Glycos_transf_1"/>
    <property type="match status" value="1"/>
</dbReference>
<evidence type="ECO:0000313" key="4">
    <source>
        <dbReference type="Proteomes" id="UP000734343"/>
    </source>
</evidence>
<evidence type="ECO:0000313" key="3">
    <source>
        <dbReference type="EMBL" id="MBU9854262.1"/>
    </source>
</evidence>
<dbReference type="Proteomes" id="UP000734343">
    <property type="component" value="Unassembled WGS sequence"/>
</dbReference>
<comment type="caution">
    <text evidence="3">The sequence shown here is derived from an EMBL/GenBank/DDBJ whole genome shotgun (WGS) entry which is preliminary data.</text>
</comment>
<accession>A0ABS6LQF6</accession>
<organism evidence="3 4">
    <name type="scientific">Rahnella bonaserana</name>
    <dbReference type="NCBI Taxonomy" id="2816248"/>
    <lineage>
        <taxon>Bacteria</taxon>
        <taxon>Pseudomonadati</taxon>
        <taxon>Pseudomonadota</taxon>
        <taxon>Gammaproteobacteria</taxon>
        <taxon>Enterobacterales</taxon>
        <taxon>Yersiniaceae</taxon>
        <taxon>Rahnella</taxon>
    </lineage>
</organism>